<dbReference type="PROSITE" id="PS00022">
    <property type="entry name" value="EGF_1"/>
    <property type="match status" value="2"/>
</dbReference>
<dbReference type="InterPro" id="IPR049883">
    <property type="entry name" value="NOTCH1_EGF-like"/>
</dbReference>
<evidence type="ECO:0000313" key="11">
    <source>
        <dbReference type="Proteomes" id="UP000001646"/>
    </source>
</evidence>
<evidence type="ECO:0000256" key="2">
    <source>
        <dbReference type="ARBA" id="ARBA00022729"/>
    </source>
</evidence>
<evidence type="ECO:0000259" key="9">
    <source>
        <dbReference type="PROSITE" id="PS51041"/>
    </source>
</evidence>
<dbReference type="Pfam" id="PF14670">
    <property type="entry name" value="FXa_inhibition"/>
    <property type="match status" value="2"/>
</dbReference>
<dbReference type="InterPro" id="IPR009030">
    <property type="entry name" value="Growth_fac_rcpt_cys_sf"/>
</dbReference>
<protein>
    <recommendedName>
        <fullName evidence="12">EGF like domain multiple 6</fullName>
    </recommendedName>
</protein>
<comment type="caution">
    <text evidence="6">Lacks conserved residue(s) required for the propagation of feature annotation.</text>
</comment>
<reference evidence="10 11" key="1">
    <citation type="submission" date="2009-12" db="EMBL/GenBank/DDBJ databases">
        <title>The Genome Sequence of Anolis carolinensis (Green Anole Lizard).</title>
        <authorList>
            <consortium name="The Genome Sequencing Platform"/>
            <person name="Di Palma F."/>
            <person name="Alfoldi J."/>
            <person name="Heiman D."/>
            <person name="Young S."/>
            <person name="Grabherr M."/>
            <person name="Johnson J."/>
            <person name="Lander E.S."/>
            <person name="Lindblad-Toh K."/>
        </authorList>
    </citation>
    <scope>NUCLEOTIDE SEQUENCE [LARGE SCALE GENOMIC DNA]</scope>
    <source>
        <strain evidence="10 11">JBL SC #1</strain>
    </source>
</reference>
<feature type="domain" description="EMI" evidence="9">
    <location>
        <begin position="26"/>
        <end position="108"/>
    </location>
</feature>
<dbReference type="InterPro" id="IPR050751">
    <property type="entry name" value="ECM_structural_protein"/>
</dbReference>
<accession>G1KRA9</accession>
<dbReference type="PANTHER" id="PTHR24034">
    <property type="entry name" value="EGF-LIKE DOMAIN-CONTAINING PROTEIN"/>
    <property type="match status" value="1"/>
</dbReference>
<dbReference type="Gene3D" id="2.10.25.10">
    <property type="entry name" value="Laminin"/>
    <property type="match status" value="7"/>
</dbReference>
<dbReference type="FunFam" id="2.10.25.10:FF:000017">
    <property type="entry name" value="latent-transforming growth factor beta-binding protein 4 isoform X1"/>
    <property type="match status" value="1"/>
</dbReference>
<dbReference type="SUPFAM" id="SSF57196">
    <property type="entry name" value="EGF/Laminin"/>
    <property type="match status" value="4"/>
</dbReference>
<feature type="domain" description="EGF-like" evidence="8">
    <location>
        <begin position="107"/>
        <end position="140"/>
    </location>
</feature>
<organism evidence="10 11">
    <name type="scientific">Anolis carolinensis</name>
    <name type="common">Green anole</name>
    <name type="synonym">American chameleon</name>
    <dbReference type="NCBI Taxonomy" id="28377"/>
    <lineage>
        <taxon>Eukaryota</taxon>
        <taxon>Metazoa</taxon>
        <taxon>Chordata</taxon>
        <taxon>Craniata</taxon>
        <taxon>Vertebrata</taxon>
        <taxon>Euteleostomi</taxon>
        <taxon>Lepidosauria</taxon>
        <taxon>Squamata</taxon>
        <taxon>Bifurcata</taxon>
        <taxon>Unidentata</taxon>
        <taxon>Episquamata</taxon>
        <taxon>Toxicofera</taxon>
        <taxon>Iguania</taxon>
        <taxon>Dactyloidae</taxon>
        <taxon>Anolis</taxon>
    </lineage>
</organism>
<dbReference type="FunFam" id="2.10.25.10:FF:001129">
    <property type="entry name" value="Predicted protein"/>
    <property type="match status" value="1"/>
</dbReference>
<dbReference type="HOGENOM" id="CLU_004998_0_0_1"/>
<dbReference type="InterPro" id="IPR013032">
    <property type="entry name" value="EGF-like_CS"/>
</dbReference>
<evidence type="ECO:0000259" key="8">
    <source>
        <dbReference type="PROSITE" id="PS50026"/>
    </source>
</evidence>
<dbReference type="PROSITE" id="PS50026">
    <property type="entry name" value="EGF_3"/>
    <property type="match status" value="3"/>
</dbReference>
<keyword evidence="4 6" id="KW-1015">Disulfide bond</keyword>
<evidence type="ECO:0000313" key="10">
    <source>
        <dbReference type="Ensembl" id="ENSACAP00000015331.4"/>
    </source>
</evidence>
<proteinExistence type="predicted"/>
<feature type="disulfide bond" evidence="6">
    <location>
        <begin position="130"/>
        <end position="139"/>
    </location>
</feature>
<dbReference type="PANTHER" id="PTHR24034:SF200">
    <property type="entry name" value="EGF-LIKE AND EMI DOMAIN-CONTAINING PROTEIN 1"/>
    <property type="match status" value="1"/>
</dbReference>
<keyword evidence="5" id="KW-0325">Glycoprotein</keyword>
<keyword evidence="1 6" id="KW-0245">EGF-like domain</keyword>
<dbReference type="SMART" id="SM00181">
    <property type="entry name" value="EGF"/>
    <property type="match status" value="8"/>
</dbReference>
<dbReference type="InParanoid" id="G1KRA9"/>
<dbReference type="InterPro" id="IPR011489">
    <property type="entry name" value="EMI_domain"/>
</dbReference>
<dbReference type="PROSITE" id="PS01186">
    <property type="entry name" value="EGF_2"/>
    <property type="match status" value="4"/>
</dbReference>
<dbReference type="PROSITE" id="PS01187">
    <property type="entry name" value="EGF_CA"/>
    <property type="match status" value="2"/>
</dbReference>
<dbReference type="Pfam" id="PF12661">
    <property type="entry name" value="hEGF"/>
    <property type="match status" value="1"/>
</dbReference>
<dbReference type="InterPro" id="IPR001881">
    <property type="entry name" value="EGF-like_Ca-bd_dom"/>
</dbReference>
<name>G1KRA9_ANOCA</name>
<dbReference type="SUPFAM" id="SSF57184">
    <property type="entry name" value="Growth factor receptor domain"/>
    <property type="match status" value="1"/>
</dbReference>
<dbReference type="Gene3D" id="2.170.300.10">
    <property type="entry name" value="Tie2 ligand-binding domain superfamily"/>
    <property type="match status" value="1"/>
</dbReference>
<feature type="domain" description="EGF-like" evidence="8">
    <location>
        <begin position="265"/>
        <end position="305"/>
    </location>
</feature>
<keyword evidence="11" id="KW-1185">Reference proteome</keyword>
<dbReference type="FunFam" id="2.10.25.10:FF:000005">
    <property type="entry name" value="Fibrillin 2"/>
    <property type="match status" value="1"/>
</dbReference>
<dbReference type="AlphaFoldDB" id="G1KRA9"/>
<dbReference type="Bgee" id="ENSACAG00000015543">
    <property type="expression patterns" value="Expressed in testis and 5 other cell types or tissues"/>
</dbReference>
<dbReference type="PROSITE" id="PS00010">
    <property type="entry name" value="ASX_HYDROXYL"/>
    <property type="match status" value="2"/>
</dbReference>
<sequence length="522" mass="58092">GWMVICWACFGCVFLHGRGLNWMGFEPNVCPEQELAMVGHRQPCVQAFIRTTKIWKQDCAVERWCLRYERRTSYYTIYKQTHSIKHHTVFKCCPGWSRKNDDEAGCLHSVCSVCFNGGKCSEGISPVCQCSLGFQGPRCQYDVNECSTENGGCQGQCCNTIGSFYCKCPVGQKLGEDRRSCEDIDECAVKNGGCQHTCMNILDSYHCECDAAHRLHADGHTCIEIDPCENGNGGCLHICQNENGFAKCQCYSGYSLSADGKSCTDVDECAEGTSRCTHLCMNTLGSFACICNPGFELGRDGRQCYRIEMEIVNSCEDNNGGCSHHCEHSTKGPLCSCNQGYLLDFDEKTCIDLDECETGDACCSQFCINYVRGYECSCKAGFRLSLDGCGCDDEDELEEEDEEELEIVGSPDLRFRRPPQLLHFSTSLSSFYDDDDDNEDIRGELALVHRVVCLSDMFGSDCSLSCSDCMNRGNCNSNNTGCDCPPGWTGIICNESEYCTSDNHPEDFQLTLHIFSFNINIT</sequence>
<dbReference type="GO" id="GO:0005509">
    <property type="term" value="F:calcium ion binding"/>
    <property type="evidence" value="ECO:0007669"/>
    <property type="project" value="InterPro"/>
</dbReference>
<dbReference type="SMART" id="SM00179">
    <property type="entry name" value="EGF_CA"/>
    <property type="match status" value="5"/>
</dbReference>
<dbReference type="STRING" id="28377.ENSACAP00000015331"/>
<dbReference type="InterPro" id="IPR000152">
    <property type="entry name" value="EGF-type_Asp/Asn_hydroxyl_site"/>
</dbReference>
<dbReference type="Ensembl" id="ENSACAT00000015644.4">
    <property type="protein sequence ID" value="ENSACAP00000015331.4"/>
    <property type="gene ID" value="ENSACAG00000015543.4"/>
</dbReference>
<dbReference type="PROSITE" id="PS51041">
    <property type="entry name" value="EMI"/>
    <property type="match status" value="1"/>
</dbReference>
<dbReference type="InterPro" id="IPR018097">
    <property type="entry name" value="EGF_Ca-bd_CS"/>
</dbReference>
<keyword evidence="3" id="KW-0677">Repeat</keyword>
<reference evidence="10" key="2">
    <citation type="submission" date="2025-08" db="UniProtKB">
        <authorList>
            <consortium name="Ensembl"/>
        </authorList>
    </citation>
    <scope>IDENTIFICATION</scope>
</reference>
<dbReference type="Proteomes" id="UP000001646">
    <property type="component" value="Chromosome 3"/>
</dbReference>
<feature type="signal peptide" evidence="7">
    <location>
        <begin position="1"/>
        <end position="19"/>
    </location>
</feature>
<dbReference type="Pfam" id="PF07645">
    <property type="entry name" value="EGF_CA"/>
    <property type="match status" value="4"/>
</dbReference>
<feature type="domain" description="EGF-like" evidence="8">
    <location>
        <begin position="183"/>
        <end position="223"/>
    </location>
</feature>
<dbReference type="eggNOG" id="KOG1218">
    <property type="taxonomic scope" value="Eukaryota"/>
</dbReference>
<evidence type="ECO:0008006" key="12">
    <source>
        <dbReference type="Google" id="ProtNLM"/>
    </source>
</evidence>
<evidence type="ECO:0000256" key="6">
    <source>
        <dbReference type="PROSITE-ProRule" id="PRU00076"/>
    </source>
</evidence>
<keyword evidence="2 7" id="KW-0732">Signal</keyword>
<evidence type="ECO:0000256" key="4">
    <source>
        <dbReference type="ARBA" id="ARBA00023157"/>
    </source>
</evidence>
<evidence type="ECO:0000256" key="1">
    <source>
        <dbReference type="ARBA" id="ARBA00022536"/>
    </source>
</evidence>
<evidence type="ECO:0000256" key="3">
    <source>
        <dbReference type="ARBA" id="ARBA00022737"/>
    </source>
</evidence>
<dbReference type="InterPro" id="IPR000742">
    <property type="entry name" value="EGF"/>
</dbReference>
<evidence type="ECO:0000256" key="5">
    <source>
        <dbReference type="ARBA" id="ARBA00023180"/>
    </source>
</evidence>
<dbReference type="Pfam" id="PF07546">
    <property type="entry name" value="EMI"/>
    <property type="match status" value="1"/>
</dbReference>
<feature type="chain" id="PRO_5032429834" description="EGF like domain multiple 6" evidence="7">
    <location>
        <begin position="20"/>
        <end position="522"/>
    </location>
</feature>
<dbReference type="GeneTree" id="ENSGT00940000164694"/>
<evidence type="ECO:0000256" key="7">
    <source>
        <dbReference type="SAM" id="SignalP"/>
    </source>
</evidence>
<dbReference type="FunFam" id="2.10.25.10:FF:000037">
    <property type="entry name" value="Signal peptide, CUB domain and EGF-like domain-containing 2"/>
    <property type="match status" value="2"/>
</dbReference>
<reference evidence="10" key="3">
    <citation type="submission" date="2025-09" db="UniProtKB">
        <authorList>
            <consortium name="Ensembl"/>
        </authorList>
    </citation>
    <scope>IDENTIFICATION</scope>
</reference>